<dbReference type="NCBIfam" id="TIGR00064">
    <property type="entry name" value="ftsY"/>
    <property type="match status" value="1"/>
</dbReference>
<dbReference type="EMBL" id="FUZT01000015">
    <property type="protein sequence ID" value="SKC87108.1"/>
    <property type="molecule type" value="Genomic_DNA"/>
</dbReference>
<dbReference type="FunFam" id="1.20.120.140:FF:000002">
    <property type="entry name" value="Signal recognition particle receptor FtsY"/>
    <property type="match status" value="1"/>
</dbReference>
<evidence type="ECO:0000256" key="7">
    <source>
        <dbReference type="ARBA" id="ARBA00023170"/>
    </source>
</evidence>
<keyword evidence="1 9" id="KW-1003">Cell membrane</keyword>
<evidence type="ECO:0000256" key="3">
    <source>
        <dbReference type="ARBA" id="ARBA00022741"/>
    </source>
</evidence>
<dbReference type="OrthoDB" id="9804720at2"/>
<organism evidence="12 13">
    <name type="scientific">Maledivibacter halophilus</name>
    <dbReference type="NCBI Taxonomy" id="36842"/>
    <lineage>
        <taxon>Bacteria</taxon>
        <taxon>Bacillati</taxon>
        <taxon>Bacillota</taxon>
        <taxon>Clostridia</taxon>
        <taxon>Peptostreptococcales</taxon>
        <taxon>Caminicellaceae</taxon>
        <taxon>Maledivibacter</taxon>
    </lineage>
</organism>
<dbReference type="InterPro" id="IPR000897">
    <property type="entry name" value="SRP54_GTPase_dom"/>
</dbReference>
<evidence type="ECO:0000259" key="11">
    <source>
        <dbReference type="PROSITE" id="PS00300"/>
    </source>
</evidence>
<keyword evidence="6 9" id="KW-0472">Membrane</keyword>
<dbReference type="InterPro" id="IPR027417">
    <property type="entry name" value="P-loop_NTPase"/>
</dbReference>
<feature type="region of interest" description="Disordered" evidence="10">
    <location>
        <begin position="16"/>
        <end position="83"/>
    </location>
</feature>
<evidence type="ECO:0000256" key="8">
    <source>
        <dbReference type="ARBA" id="ARBA00048027"/>
    </source>
</evidence>
<dbReference type="GO" id="GO:0005737">
    <property type="term" value="C:cytoplasm"/>
    <property type="evidence" value="ECO:0007669"/>
    <property type="project" value="UniProtKB-SubCell"/>
</dbReference>
<dbReference type="FunFam" id="3.40.50.300:FF:000053">
    <property type="entry name" value="Signal recognition particle receptor FtsY"/>
    <property type="match status" value="1"/>
</dbReference>
<evidence type="ECO:0000313" key="13">
    <source>
        <dbReference type="Proteomes" id="UP000190285"/>
    </source>
</evidence>
<dbReference type="SMART" id="SM00382">
    <property type="entry name" value="AAA"/>
    <property type="match status" value="1"/>
</dbReference>
<dbReference type="PANTHER" id="PTHR43134">
    <property type="entry name" value="SIGNAL RECOGNITION PARTICLE RECEPTOR SUBUNIT ALPHA"/>
    <property type="match status" value="1"/>
</dbReference>
<proteinExistence type="inferred from homology"/>
<dbReference type="EC" id="3.6.5.4" evidence="9"/>
<comment type="subcellular location">
    <subcellularLocation>
        <location evidence="9">Cell membrane</location>
        <topology evidence="9">Peripheral membrane protein</topology>
        <orientation evidence="9">Cytoplasmic side</orientation>
    </subcellularLocation>
    <subcellularLocation>
        <location evidence="9">Cytoplasm</location>
    </subcellularLocation>
</comment>
<evidence type="ECO:0000256" key="1">
    <source>
        <dbReference type="ARBA" id="ARBA00022475"/>
    </source>
</evidence>
<dbReference type="PANTHER" id="PTHR43134:SF1">
    <property type="entry name" value="SIGNAL RECOGNITION PARTICLE RECEPTOR SUBUNIT ALPHA"/>
    <property type="match status" value="1"/>
</dbReference>
<dbReference type="Pfam" id="PF00448">
    <property type="entry name" value="SRP54"/>
    <property type="match status" value="1"/>
</dbReference>
<comment type="catalytic activity">
    <reaction evidence="8 9">
        <text>GTP + H2O = GDP + phosphate + H(+)</text>
        <dbReference type="Rhea" id="RHEA:19669"/>
        <dbReference type="ChEBI" id="CHEBI:15377"/>
        <dbReference type="ChEBI" id="CHEBI:15378"/>
        <dbReference type="ChEBI" id="CHEBI:37565"/>
        <dbReference type="ChEBI" id="CHEBI:43474"/>
        <dbReference type="ChEBI" id="CHEBI:58189"/>
        <dbReference type="EC" id="3.6.5.4"/>
    </reaction>
</comment>
<name>A0A1T5MGS5_9FIRM</name>
<sequence>MLKKLFKKIKKDNGEVNIEEDVIKEEETQKDVSPDDAIEDDIIEKPLAEVDNGDKNQSSEEEDSQENLSETSGDGENIDLDNNKESTNFFSKLKLGLTKTRKGITEKIDSLMKSYVKVDEEFLEELEEILIVSDVGMNTTMKIIERLREEIKTNKISDIEEVKSVLKRILEDLLTTTKENTLDISPSPAIIVVIGVNGVGKTTSIGKLAYNLKRSGKKVMMVAGDTFRAAAIDQLKVWGERTGVNVIHQQEGSDPAAIIYDAIQSAKAKKTDVLICDTAGRLHNKKNLMNELGKVFKIIEREYPEARKEILLVLDATTGQNAIQQAKTFKEVADITGITLTKLDGTAKGGVVLGITSELDIPVKFIGVGEGVGDLQPFNPKDFVEALLSEN</sequence>
<dbReference type="AlphaFoldDB" id="A0A1T5MGS5"/>
<evidence type="ECO:0000256" key="4">
    <source>
        <dbReference type="ARBA" id="ARBA00022801"/>
    </source>
</evidence>
<keyword evidence="13" id="KW-1185">Reference proteome</keyword>
<keyword evidence="2 9" id="KW-0963">Cytoplasm</keyword>
<dbReference type="InterPro" id="IPR042101">
    <property type="entry name" value="SRP54_N_sf"/>
</dbReference>
<dbReference type="InterPro" id="IPR036225">
    <property type="entry name" value="SRP/SRP_N"/>
</dbReference>
<gene>
    <name evidence="9" type="primary">ftsY</name>
    <name evidence="12" type="ORF">SAMN02194393_04639</name>
</gene>
<comment type="similarity">
    <text evidence="9">Belongs to the GTP-binding SRP family. FtsY subfamily.</text>
</comment>
<dbReference type="STRING" id="36842.SAMN02194393_04639"/>
<dbReference type="InterPro" id="IPR003593">
    <property type="entry name" value="AAA+_ATPase"/>
</dbReference>
<evidence type="ECO:0000313" key="12">
    <source>
        <dbReference type="EMBL" id="SKC87108.1"/>
    </source>
</evidence>
<evidence type="ECO:0000256" key="2">
    <source>
        <dbReference type="ARBA" id="ARBA00022490"/>
    </source>
</evidence>
<comment type="subunit">
    <text evidence="9">Part of the signal recognition particle protein translocation system, which is composed of SRP and FtsY.</text>
</comment>
<feature type="binding site" evidence="9">
    <location>
        <begin position="341"/>
        <end position="344"/>
    </location>
    <ligand>
        <name>GTP</name>
        <dbReference type="ChEBI" id="CHEBI:37565"/>
    </ligand>
</feature>
<dbReference type="Gene3D" id="3.40.50.300">
    <property type="entry name" value="P-loop containing nucleotide triphosphate hydrolases"/>
    <property type="match status" value="1"/>
</dbReference>
<protein>
    <recommendedName>
        <fullName evidence="9">Signal recognition particle receptor FtsY</fullName>
        <shortName evidence="9">SRP receptor</shortName>
        <ecNumber evidence="9">3.6.5.4</ecNumber>
    </recommendedName>
</protein>
<reference evidence="12 13" key="1">
    <citation type="submission" date="2017-02" db="EMBL/GenBank/DDBJ databases">
        <authorList>
            <person name="Peterson S.W."/>
        </authorList>
    </citation>
    <scope>NUCLEOTIDE SEQUENCE [LARGE SCALE GENOMIC DNA]</scope>
    <source>
        <strain evidence="12 13">M1</strain>
    </source>
</reference>
<dbReference type="CDD" id="cd17874">
    <property type="entry name" value="FtsY"/>
    <property type="match status" value="1"/>
</dbReference>
<feature type="binding site" evidence="9">
    <location>
        <begin position="195"/>
        <end position="202"/>
    </location>
    <ligand>
        <name>GTP</name>
        <dbReference type="ChEBI" id="CHEBI:37565"/>
    </ligand>
</feature>
<evidence type="ECO:0000256" key="6">
    <source>
        <dbReference type="ARBA" id="ARBA00023136"/>
    </source>
</evidence>
<dbReference type="InterPro" id="IPR004390">
    <property type="entry name" value="SR_rcpt_FtsY"/>
</dbReference>
<keyword evidence="5 9" id="KW-0342">GTP-binding</keyword>
<dbReference type="GO" id="GO:0006614">
    <property type="term" value="P:SRP-dependent cotranslational protein targeting to membrane"/>
    <property type="evidence" value="ECO:0007669"/>
    <property type="project" value="InterPro"/>
</dbReference>
<dbReference type="GO" id="GO:0005525">
    <property type="term" value="F:GTP binding"/>
    <property type="evidence" value="ECO:0007669"/>
    <property type="project" value="UniProtKB-UniRule"/>
</dbReference>
<dbReference type="SMART" id="SM00963">
    <property type="entry name" value="SRP54_N"/>
    <property type="match status" value="1"/>
</dbReference>
<dbReference type="SUPFAM" id="SSF52540">
    <property type="entry name" value="P-loop containing nucleoside triphosphate hydrolases"/>
    <property type="match status" value="1"/>
</dbReference>
<feature type="binding site" evidence="9">
    <location>
        <begin position="277"/>
        <end position="281"/>
    </location>
    <ligand>
        <name>GTP</name>
        <dbReference type="ChEBI" id="CHEBI:37565"/>
    </ligand>
</feature>
<feature type="domain" description="SRP54-type proteins GTP-binding" evidence="11">
    <location>
        <begin position="362"/>
        <end position="375"/>
    </location>
</feature>
<evidence type="ECO:0000256" key="10">
    <source>
        <dbReference type="SAM" id="MobiDB-lite"/>
    </source>
</evidence>
<keyword evidence="7 9" id="KW-0675">Receptor</keyword>
<comment type="function">
    <text evidence="9">Involved in targeting and insertion of nascent membrane proteins into the cytoplasmic membrane. Acts as a receptor for the complex formed by the signal recognition particle (SRP) and the ribosome-nascent chain (RNC).</text>
</comment>
<dbReference type="HAMAP" id="MF_00920">
    <property type="entry name" value="FtsY"/>
    <property type="match status" value="1"/>
</dbReference>
<keyword evidence="4 9" id="KW-0378">Hydrolase</keyword>
<dbReference type="Gene3D" id="1.20.120.140">
    <property type="entry name" value="Signal recognition particle SRP54, nucleotide-binding domain"/>
    <property type="match status" value="1"/>
</dbReference>
<dbReference type="InterPro" id="IPR013822">
    <property type="entry name" value="Signal_recog_particl_SRP54_hlx"/>
</dbReference>
<evidence type="ECO:0000256" key="9">
    <source>
        <dbReference type="HAMAP-Rule" id="MF_00920"/>
    </source>
</evidence>
<dbReference type="GO" id="GO:0005886">
    <property type="term" value="C:plasma membrane"/>
    <property type="evidence" value="ECO:0007669"/>
    <property type="project" value="UniProtKB-SubCell"/>
</dbReference>
<dbReference type="GO" id="GO:0005047">
    <property type="term" value="F:signal recognition particle binding"/>
    <property type="evidence" value="ECO:0007669"/>
    <property type="project" value="TreeGrafter"/>
</dbReference>
<dbReference type="RefSeq" id="WP_079495063.1">
    <property type="nucleotide sequence ID" value="NZ_FUZT01000015.1"/>
</dbReference>
<accession>A0A1T5MGS5</accession>
<evidence type="ECO:0000256" key="5">
    <source>
        <dbReference type="ARBA" id="ARBA00023134"/>
    </source>
</evidence>
<dbReference type="Pfam" id="PF02881">
    <property type="entry name" value="SRP54_N"/>
    <property type="match status" value="1"/>
</dbReference>
<dbReference type="Proteomes" id="UP000190285">
    <property type="component" value="Unassembled WGS sequence"/>
</dbReference>
<dbReference type="SUPFAM" id="SSF47364">
    <property type="entry name" value="Domain of the SRP/SRP receptor G-proteins"/>
    <property type="match status" value="1"/>
</dbReference>
<feature type="compositionally biased region" description="Basic and acidic residues" evidence="10">
    <location>
        <begin position="43"/>
        <end position="58"/>
    </location>
</feature>
<dbReference type="SMART" id="SM00962">
    <property type="entry name" value="SRP54"/>
    <property type="match status" value="1"/>
</dbReference>
<dbReference type="GO" id="GO:0003924">
    <property type="term" value="F:GTPase activity"/>
    <property type="evidence" value="ECO:0007669"/>
    <property type="project" value="UniProtKB-UniRule"/>
</dbReference>
<dbReference type="PROSITE" id="PS00300">
    <property type="entry name" value="SRP54"/>
    <property type="match status" value="1"/>
</dbReference>
<keyword evidence="3 9" id="KW-0547">Nucleotide-binding</keyword>